<dbReference type="Pfam" id="PF00307">
    <property type="entry name" value="CH"/>
    <property type="match status" value="1"/>
</dbReference>
<evidence type="ECO:0000256" key="3">
    <source>
        <dbReference type="ARBA" id="ARBA00022490"/>
    </source>
</evidence>
<dbReference type="Pfam" id="PF26579">
    <property type="entry name" value="Ig_CFAP47"/>
    <property type="match status" value="1"/>
</dbReference>
<evidence type="ECO:0000313" key="9">
    <source>
        <dbReference type="Proteomes" id="UP001190700"/>
    </source>
</evidence>
<evidence type="ECO:0000256" key="6">
    <source>
        <dbReference type="SAM" id="MobiDB-lite"/>
    </source>
</evidence>
<feature type="region of interest" description="Disordered" evidence="6">
    <location>
        <begin position="1084"/>
        <end position="1110"/>
    </location>
</feature>
<keyword evidence="5" id="KW-0966">Cell projection</keyword>
<keyword evidence="4" id="KW-0969">Cilium</keyword>
<dbReference type="InterPro" id="IPR013783">
    <property type="entry name" value="Ig-like_fold"/>
</dbReference>
<sequence length="2912" mass="323250">MQRPAVGNQNVSVRISRMGRGGVEMAMPPHPVGLRIFPPMVQLSAADLTSPQTVAMTIKNVDSKSCNVRIKKPASPFWTVEPALLSVKLAPGLETSIEVTFEAQEVRDYIDSLVVISNTEKVEVPLRAIAPVSDIQVVGSLDLGICVNEDTIKKNIYLKNTGGREANFELIYERSPLFTLDPEKGTVQAGSSVAIQAIHSPIDLGVFGQPIEIKFDDGKPSRRIEASATSVNHTFDLLRLDQKAGNGAPVSKITFGSVYYGDQKQIFIELLNNGPTAAQFQCRLQAREDAEIVAARQDDDPDEEDSFEAREARNVSGLQVLSRLKGWKAKVIDTTLTIRPDMGKIAPFERIKLELQFSPKKEWPATGFQHAPLDPTSLAFDLCYLCTFVFRNNPKRLKIPILGKATMAALRLVPPRLLFGEVDANRHVDAMVLLENINEDLPFNFTISRSTFFKAEPDQGYILPGQALSVMVTFSPRALGKVKDSLTLKVLSIPNGTLLQEMALPVKGNSSSEAPRVKITGGANALPEDYHRERTFVSEDVDDLRPPKPKFKREATLEKSEVIDRFETELVPGDHVLTYEEAQQKQQHKAKYEKYLKDERATRDRKAEVALMEKKGLPPVQFETDATQMGMQSASGLKSPRLKLPTKVDKLYMVSKDDLVGAYVRPRNRPAYLQEEAALGLHKYKTKPVTAEEVKECNLTLSPYEITRLACGPTQLDFGQVCALSSTTKYFAVTNDLKQNIMVKVHLRDSEELIVEPDTQVVPPGGTAGMGLTLCVTTVQEYKQTVSYTINNGAHLFSFDVSADVVPVTLQLNRDAIVFSFTPDNWEPFVVETVMITNPNSYPAEFSWESPNPSFTVNPMIGMVDAKSSLPAVIKWKPSTVGATNEANLNFKVVGATATKIVQCRGENPEGKCAFREKSLDLHTVSVGVLHQHHLQLRNTGSSDAVFQVEIPKNPKINIHFKPLRGCISAGFVQELEVTVEASEPGTYDIPVLVTVRGGKTLKMPIKCEAIIPTVTVDQDEFNFGEVYIGGSSLQSVTLTNASSIMAELELDLKEYGAFNVELTRDMWSNEDYEESPIQRVGRNMTPLRTPDMRSSKSLKDKEPVDGKEPEGEMYKVKVAPNKSLMFNMVFRPCVIASHAFELPLVLSGIVSNTLRKVVVAEALRPRLLLSNTILEFGSKIVLRERVKKIPYALDISLTNNDRSALTWELGTPKANPEASKKMFEIEPRAGSLEMGGTVTMRITFLPRDANAYEVIYPLFLEGKTDKPYVCLEVRGAGTFPRLLFNMREVELPPVPLGVTSVARFMVVNQGYDNLELQYKLPADTSRVPLHLEFPEGKMIGIAKERVPVELSFVSNKPMSFTANIEFIDEDGNRFSVPVTGTTDSCLLTTNSFVESNFETIEFECEETTPVRLKMEGQDFVMPPTDWDMEEKTSNLLRWLNATNMRTMIENIPEDFVSSRGQRLIELIEFVSGKPVPGRNVKLSANKKEQAEQMVQMFERILTHLKSFGALLNPIKPEFLLDVEDFRRILSGMEAKLELMPQPCALGDALVHWQAVEEHWPVVSAGAWHNILYQVLKVFVLSRVTIRQFRSVPGIDPSVLQGDTTLAGSNIYSVSENLLLKWMTLHFQRALPSYAMRITNFDVDLQNGLAFYSLFVSHWPSMESFYTSMHKPCKIESHYSDNAKVVLEMLAALNLPFEISRENLVQPHAREMLIFVLYLYQTLPQFIPKTTIEFSGLLGQTLVKTIELTNPSKKSISYAARLEGSTAFSLTTKMVKLEPMSTVEFPVECVPATSKPVHGRLIFSSRREGGAHAATMVFALQCITQSRKAIRSCKMECKLYELQTMSIEVLNPFPGDCEFAVSIEQRQLPPEPEPEPEEKKAAQGSNRSGKKKEKAPPPPEEEMTISAPYPGAFGVDRRTLRMKQGERGMLTASFLPFQMGRHHMDIIFNTDMYGEFVYDILGETLLPAPVGPPIKFVVEDPEGPVTRDVVMPYLNVQLEQAKRTFLEKHPLSKVKDQAELVRGPREYAKEVRYKLESTNSLLQAPTHITLRNVPQKPRKENGPTPATPTNNRPTTNQTQAAENSDLQSPAASAKPDIDTLSAGDPSQAAPDLPAMDGEEAPVDEAAEAPGAMAAAEGAPEEPIPNALYLTLTTESQTTAVLEFECPARQSITQDIPLVNSSDKILSIKSLITGDCFTGPREVLVPPMETEQYTLSFKPTWIGEYNGELQLLATSTGEVNTYSLKGMCEEPLAEGHVIIHCNARTTVTHTFVLSNLFGKDRDCHYTVYSDMMPHVSGKDHVKVQAGLSATFHLSVHPTKSGITHGSISFTGPNGQYLWYTLEVHTKRPPPEDTIELACEVRTAMVAKIPVSNPLDYELEFEVQIVGRDFLGKRKLIVAANEGAEFELVFSPLFPGDVVGAVQFTNEKLGEFWYKLQGKASPAAEVVLPQLKSPVGARVSHMLQVTNPLEREIVLTSSSNNMRNFTVSPSSIVLPPFESADISVEYIPSSIQHVEEALVTLESEDAGVWVYKCSGFGEKPEIMDAAIVTANIGQSTSSMVNFINPFPTTLTVSLCLETKESPSVFSLLMKRTKGVSLSAFSTMQIPLSFSPNRMATCVANILVSTEVDGLDLMWNFPVHGISEAAAAAHSFKFKTKARTRIEETMTLTLAGLGPNTEDEAFTHEVIVNAVDRQALKRSLQITALDTVIANCDAPLRFAVVFEPQRILSTTVDFVISKASGGRWRFEIQLEGTEADIDGTLKLEAFTNETASQKITLSNPEHGPDVPFTCVLSADTPDEFYLRPQRGVFKGEEPVEIEVFFSPQDYGKNNLAGRLLVQTEVTQWVYELRGTRPAYNPPVGKSKVENKHTGEVVKRIKEVSPERSRQKNYLKQNLKAPKQQEMALKAMGLEFTGRE</sequence>
<protein>
    <recommendedName>
        <fullName evidence="7">Calponin-homology (CH) domain-containing protein</fullName>
    </recommendedName>
</protein>
<dbReference type="GO" id="GO:0005929">
    <property type="term" value="C:cilium"/>
    <property type="evidence" value="ECO:0007669"/>
    <property type="project" value="UniProtKB-SubCell"/>
</dbReference>
<proteinExistence type="predicted"/>
<organism evidence="8 9">
    <name type="scientific">Cymbomonas tetramitiformis</name>
    <dbReference type="NCBI Taxonomy" id="36881"/>
    <lineage>
        <taxon>Eukaryota</taxon>
        <taxon>Viridiplantae</taxon>
        <taxon>Chlorophyta</taxon>
        <taxon>Pyramimonadophyceae</taxon>
        <taxon>Pyramimonadales</taxon>
        <taxon>Pyramimonadaceae</taxon>
        <taxon>Cymbomonas</taxon>
    </lineage>
</organism>
<evidence type="ECO:0000256" key="4">
    <source>
        <dbReference type="ARBA" id="ARBA00023069"/>
    </source>
</evidence>
<dbReference type="InterPro" id="IPR008962">
    <property type="entry name" value="PapD-like_sf"/>
</dbReference>
<feature type="compositionally biased region" description="Low complexity" evidence="6">
    <location>
        <begin position="2063"/>
        <end position="2081"/>
    </location>
</feature>
<dbReference type="PANTHER" id="PTHR45912">
    <property type="entry name" value="CILIA- AND FLAGELLA-ASSOCIATED PROTEIN 47"/>
    <property type="match status" value="1"/>
</dbReference>
<evidence type="ECO:0000259" key="7">
    <source>
        <dbReference type="PROSITE" id="PS50021"/>
    </source>
</evidence>
<dbReference type="Proteomes" id="UP001190700">
    <property type="component" value="Unassembled WGS sequence"/>
</dbReference>
<gene>
    <name evidence="8" type="ORF">CYMTET_35412</name>
</gene>
<dbReference type="Pfam" id="PF24529">
    <property type="entry name" value="CFAP47"/>
    <property type="match status" value="1"/>
</dbReference>
<keyword evidence="9" id="KW-1185">Reference proteome</keyword>
<comment type="caution">
    <text evidence="8">The sequence shown here is derived from an EMBL/GenBank/DDBJ whole genome shotgun (WGS) entry which is preliminary data.</text>
</comment>
<dbReference type="CDD" id="cd21218">
    <property type="entry name" value="CH_PLS_FIM_rpt2"/>
    <property type="match status" value="1"/>
</dbReference>
<dbReference type="GO" id="GO:0060271">
    <property type="term" value="P:cilium assembly"/>
    <property type="evidence" value="ECO:0007669"/>
    <property type="project" value="TreeGrafter"/>
</dbReference>
<evidence type="ECO:0000313" key="8">
    <source>
        <dbReference type="EMBL" id="KAK3255400.1"/>
    </source>
</evidence>
<dbReference type="InterPro" id="IPR053879">
    <property type="entry name" value="HYDIN_VesB_CFA65-like_Ig"/>
</dbReference>
<dbReference type="PANTHER" id="PTHR45912:SF3">
    <property type="entry name" value="CILIA- AND FLAGELLA-ASSOCIATED PROTEIN 47"/>
    <property type="match status" value="1"/>
</dbReference>
<dbReference type="EMBL" id="LGRX02022656">
    <property type="protein sequence ID" value="KAK3255400.1"/>
    <property type="molecule type" value="Genomic_DNA"/>
</dbReference>
<feature type="region of interest" description="Disordered" evidence="6">
    <location>
        <begin position="2042"/>
        <end position="2116"/>
    </location>
</feature>
<dbReference type="SUPFAM" id="SSF47576">
    <property type="entry name" value="Calponin-homology domain, CH-domain"/>
    <property type="match status" value="1"/>
</dbReference>
<dbReference type="SUPFAM" id="SSF49354">
    <property type="entry name" value="PapD-like"/>
    <property type="match status" value="1"/>
</dbReference>
<evidence type="ECO:0000256" key="2">
    <source>
        <dbReference type="ARBA" id="ARBA00004496"/>
    </source>
</evidence>
<evidence type="ECO:0000256" key="1">
    <source>
        <dbReference type="ARBA" id="ARBA00004138"/>
    </source>
</evidence>
<feature type="region of interest" description="Disordered" evidence="6">
    <location>
        <begin position="1866"/>
        <end position="1912"/>
    </location>
</feature>
<comment type="subcellular location">
    <subcellularLocation>
        <location evidence="1">Cell projection</location>
        <location evidence="1">Cilium</location>
    </subcellularLocation>
    <subcellularLocation>
        <location evidence="2">Cytoplasm</location>
    </subcellularLocation>
</comment>
<feature type="domain" description="Calponin-homology (CH)" evidence="7">
    <location>
        <begin position="1613"/>
        <end position="1724"/>
    </location>
</feature>
<reference evidence="8 9" key="1">
    <citation type="journal article" date="2015" name="Genome Biol. Evol.">
        <title>Comparative Genomics of a Bacterivorous Green Alga Reveals Evolutionary Causalities and Consequences of Phago-Mixotrophic Mode of Nutrition.</title>
        <authorList>
            <person name="Burns J.A."/>
            <person name="Paasch A."/>
            <person name="Narechania A."/>
            <person name="Kim E."/>
        </authorList>
    </citation>
    <scope>NUCLEOTIDE SEQUENCE [LARGE SCALE GENOMIC DNA]</scope>
    <source>
        <strain evidence="8 9">PLY_AMNH</strain>
    </source>
</reference>
<dbReference type="Gene3D" id="1.10.418.10">
    <property type="entry name" value="Calponin-like domain"/>
    <property type="match status" value="2"/>
</dbReference>
<dbReference type="InterPro" id="IPR056343">
    <property type="entry name" value="CFAP47_dom"/>
</dbReference>
<feature type="compositionally biased region" description="Basic and acidic residues" evidence="6">
    <location>
        <begin position="1091"/>
        <end position="1110"/>
    </location>
</feature>
<evidence type="ECO:0000256" key="5">
    <source>
        <dbReference type="ARBA" id="ARBA00023273"/>
    </source>
</evidence>
<dbReference type="GO" id="GO:0005737">
    <property type="term" value="C:cytoplasm"/>
    <property type="evidence" value="ECO:0007669"/>
    <property type="project" value="UniProtKB-SubCell"/>
</dbReference>
<accession>A0AAE0F9B6</accession>
<dbReference type="Pfam" id="PF22544">
    <property type="entry name" value="HYDIN_VesB_CFA65-like_Ig"/>
    <property type="match status" value="4"/>
</dbReference>
<dbReference type="Gene3D" id="2.60.40.10">
    <property type="entry name" value="Immunoglobulins"/>
    <property type="match status" value="10"/>
</dbReference>
<name>A0AAE0F9B6_9CHLO</name>
<dbReference type="InterPro" id="IPR058952">
    <property type="entry name" value="Ig_CFAP47"/>
</dbReference>
<keyword evidence="3" id="KW-0963">Cytoplasm</keyword>
<dbReference type="InterPro" id="IPR001715">
    <property type="entry name" value="CH_dom"/>
</dbReference>
<dbReference type="PROSITE" id="PS50021">
    <property type="entry name" value="CH"/>
    <property type="match status" value="1"/>
</dbReference>
<dbReference type="InterPro" id="IPR036872">
    <property type="entry name" value="CH_dom_sf"/>
</dbReference>